<proteinExistence type="inferred from homology"/>
<keyword evidence="9" id="KW-0319">Glycerol metabolism</keyword>
<reference evidence="17 18" key="1">
    <citation type="submission" date="2025-04" db="UniProtKB">
        <authorList>
            <consortium name="RefSeq"/>
        </authorList>
    </citation>
    <scope>IDENTIFICATION</scope>
    <source>
        <tissue evidence="17 18">Gonads</tissue>
    </source>
</reference>
<dbReference type="GO" id="GO:0005524">
    <property type="term" value="F:ATP binding"/>
    <property type="evidence" value="ECO:0007669"/>
    <property type="project" value="UniProtKB-KW"/>
</dbReference>
<dbReference type="GeneID" id="106174176"/>
<dbReference type="STRING" id="7574.A0A1S3JMF5"/>
<evidence type="ECO:0000256" key="10">
    <source>
        <dbReference type="ARBA" id="ARBA00022840"/>
    </source>
</evidence>
<dbReference type="RefSeq" id="XP_013411073.1">
    <property type="nucleotide sequence ID" value="XM_013555619.1"/>
</dbReference>
<evidence type="ECO:0000256" key="12">
    <source>
        <dbReference type="ARBA" id="ARBA00045165"/>
    </source>
</evidence>
<feature type="domain" description="Carbohydrate kinase FGGY C-terminal" evidence="15">
    <location>
        <begin position="284"/>
        <end position="472"/>
    </location>
</feature>
<evidence type="ECO:0000256" key="13">
    <source>
        <dbReference type="ARBA" id="ARBA00047192"/>
    </source>
</evidence>
<dbReference type="Proteomes" id="UP000085678">
    <property type="component" value="Unplaced"/>
</dbReference>
<feature type="domain" description="Carbohydrate kinase FGGY N-terminal" evidence="14">
    <location>
        <begin position="12"/>
        <end position="273"/>
    </location>
</feature>
<dbReference type="EC" id="2.7.1.30" evidence="4"/>
<dbReference type="InterPro" id="IPR018485">
    <property type="entry name" value="FGGY_C"/>
</dbReference>
<dbReference type="PANTHER" id="PTHR10196">
    <property type="entry name" value="SUGAR KINASE"/>
    <property type="match status" value="1"/>
</dbReference>
<dbReference type="RefSeq" id="XP_013411089.1">
    <property type="nucleotide sequence ID" value="XM_013555635.1"/>
</dbReference>
<evidence type="ECO:0000259" key="14">
    <source>
        <dbReference type="Pfam" id="PF00370"/>
    </source>
</evidence>
<dbReference type="GO" id="GO:0004370">
    <property type="term" value="F:glycerol kinase activity"/>
    <property type="evidence" value="ECO:0007669"/>
    <property type="project" value="UniProtKB-EC"/>
</dbReference>
<keyword evidence="6" id="KW-0808">Transferase</keyword>
<dbReference type="FunFam" id="3.30.420.40:FF:000102">
    <property type="entry name" value="Putative glycerol kinase 5"/>
    <property type="match status" value="1"/>
</dbReference>
<dbReference type="GO" id="GO:0006071">
    <property type="term" value="P:glycerol metabolic process"/>
    <property type="evidence" value="ECO:0007669"/>
    <property type="project" value="UniProtKB-KW"/>
</dbReference>
<evidence type="ECO:0000256" key="4">
    <source>
        <dbReference type="ARBA" id="ARBA00012099"/>
    </source>
</evidence>
<comment type="subcellular location">
    <subcellularLocation>
        <location evidence="1">Cytoplasm</location>
    </subcellularLocation>
</comment>
<keyword evidence="16" id="KW-1185">Reference proteome</keyword>
<dbReference type="AlphaFoldDB" id="A0A1S3JMF5"/>
<dbReference type="PANTHER" id="PTHR10196:SF68">
    <property type="entry name" value="GLYCEROL KINASE 5-RELATED"/>
    <property type="match status" value="1"/>
</dbReference>
<evidence type="ECO:0000256" key="9">
    <source>
        <dbReference type="ARBA" id="ARBA00022798"/>
    </source>
</evidence>
<dbReference type="RefSeq" id="XP_013411055.1">
    <property type="nucleotide sequence ID" value="XM_013555601.1"/>
</dbReference>
<evidence type="ECO:0000313" key="17">
    <source>
        <dbReference type="RefSeq" id="XP_013411055.1"/>
    </source>
</evidence>
<dbReference type="InterPro" id="IPR000577">
    <property type="entry name" value="Carb_kinase_FGGY"/>
</dbReference>
<keyword evidence="7" id="KW-0547">Nucleotide-binding</keyword>
<organism evidence="16 21">
    <name type="scientific">Lingula anatina</name>
    <name type="common">Brachiopod</name>
    <name type="synonym">Lingula unguis</name>
    <dbReference type="NCBI Taxonomy" id="7574"/>
    <lineage>
        <taxon>Eukaryota</taxon>
        <taxon>Metazoa</taxon>
        <taxon>Spiralia</taxon>
        <taxon>Lophotrochozoa</taxon>
        <taxon>Brachiopoda</taxon>
        <taxon>Linguliformea</taxon>
        <taxon>Lingulata</taxon>
        <taxon>Lingulida</taxon>
        <taxon>Linguloidea</taxon>
        <taxon>Lingulidae</taxon>
        <taxon>Lingula</taxon>
    </lineage>
</organism>
<dbReference type="InterPro" id="IPR018484">
    <property type="entry name" value="FGGY_N"/>
</dbReference>
<name>A0A1S3JMF5_LINAN</name>
<evidence type="ECO:0000256" key="2">
    <source>
        <dbReference type="ARBA" id="ARBA00005190"/>
    </source>
</evidence>
<sequence length="519" mass="57975">MASSGHDKTRQYVMSVDFGTTIVRCHIYDQQMSVKGVSSKKVELLRPKPGWSEMDPDMLWTQFVAVGKDAMRAAGITAQDVAGLGIATQRGTFMTWDRETGVPFHNFITWQDLRAATLTQEWNQSYKLAAFNGGSKFLFTVSRNRRYLAASIVKFRANFVSMRLLWMLLNNMEMQRRAEEGQLMFGTIETWLLWKMTGGEVFATDYSNASSTGLYDPFILEWSTALFTLLGIPMSIVPEVKDTSYHFGDSLPEVFGASIPITSLVADQQSAMFAECCYDVGDVKVTLGTSLFFNLNTGNKPHASVAGLYPVIGWKIKDEVVYLAEGCAGDTGTCVEWAQSIGLFEDVSSLAQIAQSVQDTGGVYFVPAFNGLQAPINDDYACTLMLGMTRKTTKAHMIRAILESLAFRFKLLYETALTETKLPFNLIRADGGVSNNDFVLQVMADIINQKIERPSQTDMTSLGAAYLAGLAAGVWKNKEEFKKARNVNRVFTPQGTWNVYKDIVSEWERAVRRSGHWYR</sequence>
<dbReference type="RefSeq" id="XP_013411081.1">
    <property type="nucleotide sequence ID" value="XM_013555627.1"/>
</dbReference>
<keyword evidence="10" id="KW-0067">ATP-binding</keyword>
<dbReference type="FunFam" id="3.30.420.40:FF:000104">
    <property type="entry name" value="putative glycerol kinase 5"/>
    <property type="match status" value="1"/>
</dbReference>
<dbReference type="RefSeq" id="XP_013411063.1">
    <property type="nucleotide sequence ID" value="XM_013555609.1"/>
</dbReference>
<evidence type="ECO:0000313" key="20">
    <source>
        <dbReference type="RefSeq" id="XP_013411081.1"/>
    </source>
</evidence>
<dbReference type="Pfam" id="PF02782">
    <property type="entry name" value="FGGY_C"/>
    <property type="match status" value="1"/>
</dbReference>
<dbReference type="Gene3D" id="3.30.420.40">
    <property type="match status" value="2"/>
</dbReference>
<dbReference type="SUPFAM" id="SSF53067">
    <property type="entry name" value="Actin-like ATPase domain"/>
    <property type="match status" value="2"/>
</dbReference>
<accession>A0A1S3JMF5</accession>
<comment type="similarity">
    <text evidence="3">Belongs to the FGGY kinase family.</text>
</comment>
<evidence type="ECO:0000313" key="18">
    <source>
        <dbReference type="RefSeq" id="XP_013411063.1"/>
    </source>
</evidence>
<evidence type="ECO:0000256" key="7">
    <source>
        <dbReference type="ARBA" id="ARBA00022741"/>
    </source>
</evidence>
<dbReference type="OrthoDB" id="6278781at2759"/>
<evidence type="ECO:0000256" key="11">
    <source>
        <dbReference type="ARBA" id="ARBA00033026"/>
    </source>
</evidence>
<keyword evidence="8 17" id="KW-0418">Kinase</keyword>
<dbReference type="KEGG" id="lak:106174176"/>
<evidence type="ECO:0000256" key="3">
    <source>
        <dbReference type="ARBA" id="ARBA00009156"/>
    </source>
</evidence>
<keyword evidence="5" id="KW-0963">Cytoplasm</keyword>
<dbReference type="GO" id="GO:0046167">
    <property type="term" value="P:glycerol-3-phosphate biosynthetic process"/>
    <property type="evidence" value="ECO:0007669"/>
    <property type="project" value="TreeGrafter"/>
</dbReference>
<evidence type="ECO:0000256" key="5">
    <source>
        <dbReference type="ARBA" id="ARBA00022490"/>
    </source>
</evidence>
<protein>
    <recommendedName>
        <fullName evidence="13">Glycerol kinase 5</fullName>
        <ecNumber evidence="4">2.7.1.30</ecNumber>
    </recommendedName>
    <alternativeName>
        <fullName evidence="11">ATP:glycerol 3-phosphotransferase 5</fullName>
    </alternativeName>
</protein>
<evidence type="ECO:0000313" key="21">
    <source>
        <dbReference type="RefSeq" id="XP_013411089.1"/>
    </source>
</evidence>
<dbReference type="InterPro" id="IPR043129">
    <property type="entry name" value="ATPase_NBD"/>
</dbReference>
<comment type="pathway">
    <text evidence="2">Polyol metabolism; glycerol degradation via glycerol kinase pathway; sn-glycerol 3-phosphate from glycerol: step 1/1.</text>
</comment>
<dbReference type="InterPro" id="IPR037444">
    <property type="entry name" value="GK5"/>
</dbReference>
<evidence type="ECO:0000259" key="15">
    <source>
        <dbReference type="Pfam" id="PF02782"/>
    </source>
</evidence>
<dbReference type="PIRSF" id="PIRSF000538">
    <property type="entry name" value="GlpK"/>
    <property type="match status" value="1"/>
</dbReference>
<evidence type="ECO:0000256" key="8">
    <source>
        <dbReference type="ARBA" id="ARBA00022777"/>
    </source>
</evidence>
<dbReference type="GO" id="GO:0006641">
    <property type="term" value="P:triglyceride metabolic process"/>
    <property type="evidence" value="ECO:0007669"/>
    <property type="project" value="TreeGrafter"/>
</dbReference>
<evidence type="ECO:0000313" key="16">
    <source>
        <dbReference type="Proteomes" id="UP000085678"/>
    </source>
</evidence>
<dbReference type="GO" id="GO:0005739">
    <property type="term" value="C:mitochondrion"/>
    <property type="evidence" value="ECO:0007669"/>
    <property type="project" value="TreeGrafter"/>
</dbReference>
<evidence type="ECO:0000256" key="1">
    <source>
        <dbReference type="ARBA" id="ARBA00004496"/>
    </source>
</evidence>
<comment type="function">
    <text evidence="12">Skin-specific kinase that plays a key role in glycerol metabolism, catalyzing its phosphorylation to produce sn-glycerol 3-phosphate. Involved in skin-specific regulation of sterol regulatory element-binding protein (SREBP) processing and lipid biosynthesis.</text>
</comment>
<dbReference type="Pfam" id="PF00370">
    <property type="entry name" value="FGGY_N"/>
    <property type="match status" value="1"/>
</dbReference>
<evidence type="ECO:0000256" key="6">
    <source>
        <dbReference type="ARBA" id="ARBA00022679"/>
    </source>
</evidence>
<gene>
    <name evidence="17 18 19 20 21" type="primary">LOC106174176</name>
</gene>
<dbReference type="CDD" id="cd07793">
    <property type="entry name" value="ASKHA_NBD_FGGY_GK5-like"/>
    <property type="match status" value="1"/>
</dbReference>
<evidence type="ECO:0000313" key="19">
    <source>
        <dbReference type="RefSeq" id="XP_013411073.1"/>
    </source>
</evidence>